<dbReference type="Gene3D" id="2.70.98.10">
    <property type="match status" value="1"/>
</dbReference>
<dbReference type="GO" id="GO:0016853">
    <property type="term" value="F:isomerase activity"/>
    <property type="evidence" value="ECO:0007669"/>
    <property type="project" value="InterPro"/>
</dbReference>
<reference evidence="1" key="1">
    <citation type="submission" date="2024-05" db="EMBL/GenBank/DDBJ databases">
        <authorList>
            <person name="Kim S."/>
            <person name="Heo J."/>
            <person name="Choi H."/>
            <person name="Choi Y."/>
            <person name="Kwon S.-W."/>
            <person name="Kim Y."/>
        </authorList>
    </citation>
    <scope>NUCLEOTIDE SEQUENCE</scope>
    <source>
        <strain evidence="1">KACC 23698</strain>
    </source>
</reference>
<dbReference type="RefSeq" id="WP_406855514.1">
    <property type="nucleotide sequence ID" value="NZ_CP157484.1"/>
</dbReference>
<dbReference type="AlphaFoldDB" id="A0AAU7JEH4"/>
<name>A0AAU7JEH4_9HYPH</name>
<dbReference type="EMBL" id="CP157484">
    <property type="protein sequence ID" value="XBO38673.1"/>
    <property type="molecule type" value="Genomic_DNA"/>
</dbReference>
<dbReference type="GO" id="GO:0005975">
    <property type="term" value="P:carbohydrate metabolic process"/>
    <property type="evidence" value="ECO:0007669"/>
    <property type="project" value="InterPro"/>
</dbReference>
<dbReference type="InterPro" id="IPR011013">
    <property type="entry name" value="Gal_mutarotase_sf_dom"/>
</dbReference>
<gene>
    <name evidence="1" type="ORF">ABEG18_23750</name>
</gene>
<evidence type="ECO:0000313" key="1">
    <source>
        <dbReference type="EMBL" id="XBO38673.1"/>
    </source>
</evidence>
<dbReference type="GO" id="GO:0030246">
    <property type="term" value="F:carbohydrate binding"/>
    <property type="evidence" value="ECO:0007669"/>
    <property type="project" value="InterPro"/>
</dbReference>
<protein>
    <submittedName>
        <fullName evidence="1">Aldose 1-epimerase</fullName>
    </submittedName>
</protein>
<accession>A0AAU7JEH4</accession>
<dbReference type="InterPro" id="IPR008183">
    <property type="entry name" value="Aldose_1/G6P_1-epimerase"/>
</dbReference>
<dbReference type="Pfam" id="PF01263">
    <property type="entry name" value="Aldose_epim"/>
    <property type="match status" value="1"/>
</dbReference>
<proteinExistence type="predicted"/>
<dbReference type="CDD" id="cd09021">
    <property type="entry name" value="Aldose_epim_Ec_YphB"/>
    <property type="match status" value="1"/>
</dbReference>
<organism evidence="1">
    <name type="scientific">Alsobacter sp. KACC 23698</name>
    <dbReference type="NCBI Taxonomy" id="3149229"/>
    <lineage>
        <taxon>Bacteria</taxon>
        <taxon>Pseudomonadati</taxon>
        <taxon>Pseudomonadota</taxon>
        <taxon>Alphaproteobacteria</taxon>
        <taxon>Hyphomicrobiales</taxon>
        <taxon>Alsobacteraceae</taxon>
        <taxon>Alsobacter</taxon>
    </lineage>
</organism>
<dbReference type="InterPro" id="IPR014718">
    <property type="entry name" value="GH-type_carb-bd"/>
</dbReference>
<dbReference type="SUPFAM" id="SSF74650">
    <property type="entry name" value="Galactose mutarotase-like"/>
    <property type="match status" value="1"/>
</dbReference>
<sequence length="282" mass="29959">MALAPAQGGRIASFWRENESGPIDILVPMADAPFPPEAWPKAGCYPLAPFSNRIRDGRFEFGGREIRLPAHPACPPHALHGFSQLRPWSLALCGPAAAVMTYAHTPDAWPWAFTATQTVSLTPEGLTVDLAIRNDDPGSAMPVGLGLHPYLAIAQGDRIRFTATHEWAQDDAGCATASAPLPPGEVRYDRPHGPEGVTRYLSGWDGRAEIARQDGGRVLIAGSGALDQLVFHTPDGGAYACIEPVSHVADAFNLAARDVPATGIRTARPGETVSGSMTLTLE</sequence>